<dbReference type="Proteomes" id="UP000319514">
    <property type="component" value="Unassembled WGS sequence"/>
</dbReference>
<dbReference type="PANTHER" id="PTHR44196:SF1">
    <property type="entry name" value="DEHYDROGENASE_REDUCTASE SDR FAMILY MEMBER 7B"/>
    <property type="match status" value="1"/>
</dbReference>
<gene>
    <name evidence="3" type="ORF">FB474_0226</name>
</gene>
<organism evidence="3 4">
    <name type="scientific">Oryzihumus leptocrescens</name>
    <dbReference type="NCBI Taxonomy" id="297536"/>
    <lineage>
        <taxon>Bacteria</taxon>
        <taxon>Bacillati</taxon>
        <taxon>Actinomycetota</taxon>
        <taxon>Actinomycetes</taxon>
        <taxon>Micrococcales</taxon>
        <taxon>Intrasporangiaceae</taxon>
        <taxon>Oryzihumus</taxon>
    </lineage>
</organism>
<comment type="similarity">
    <text evidence="1">Belongs to the short-chain dehydrogenases/reductases (SDR) family.</text>
</comment>
<accession>A0A542ZEZ7</accession>
<keyword evidence="4" id="KW-1185">Reference proteome</keyword>
<dbReference type="PANTHER" id="PTHR44196">
    <property type="entry name" value="DEHYDROGENASE/REDUCTASE SDR FAMILY MEMBER 7B"/>
    <property type="match status" value="1"/>
</dbReference>
<comment type="caution">
    <text evidence="3">The sequence shown here is derived from an EMBL/GenBank/DDBJ whole genome shotgun (WGS) entry which is preliminary data.</text>
</comment>
<protein>
    <submittedName>
        <fullName evidence="3">Short-subunit dehydrogenase</fullName>
    </submittedName>
</protein>
<reference evidence="3 4" key="1">
    <citation type="submission" date="2019-06" db="EMBL/GenBank/DDBJ databases">
        <title>Sequencing the genomes of 1000 actinobacteria strains.</title>
        <authorList>
            <person name="Klenk H.-P."/>
        </authorList>
    </citation>
    <scope>NUCLEOTIDE SEQUENCE [LARGE SCALE GENOMIC DNA]</scope>
    <source>
        <strain evidence="3 4">DSM 18082</strain>
    </source>
</reference>
<dbReference type="Pfam" id="PF00106">
    <property type="entry name" value="adh_short"/>
    <property type="match status" value="1"/>
</dbReference>
<dbReference type="InterPro" id="IPR036291">
    <property type="entry name" value="NAD(P)-bd_dom_sf"/>
</dbReference>
<name>A0A542ZEZ7_9MICO</name>
<proteinExistence type="inferred from homology"/>
<evidence type="ECO:0000313" key="3">
    <source>
        <dbReference type="EMBL" id="TQL58887.1"/>
    </source>
</evidence>
<evidence type="ECO:0000256" key="2">
    <source>
        <dbReference type="ARBA" id="ARBA00023002"/>
    </source>
</evidence>
<sequence length="246" mass="26014">MDLGGRVAWVVGASSGIGAAVARELAARGARVAVSARRADRLASVAEGRMLVAPADVTDRAQVHAAAARVEAELGPPDLVLLCAGHWQQMPAGTWDADSFERHLQVNLVGMSNGIDAVLPGMVARGRGVIAGVASVAGYRGLPGAEAYGATKAAQINLLESLRLSVRRSGVHVTTICPGFVRTEMTEVNEFPMPFLVEPDEAARAICDGLERDRNEIVFPTRMAVLMKLARFVPAGAWARVLASRR</sequence>
<dbReference type="SUPFAM" id="SSF51735">
    <property type="entry name" value="NAD(P)-binding Rossmann-fold domains"/>
    <property type="match status" value="1"/>
</dbReference>
<dbReference type="GO" id="GO:0016491">
    <property type="term" value="F:oxidoreductase activity"/>
    <property type="evidence" value="ECO:0007669"/>
    <property type="project" value="UniProtKB-KW"/>
</dbReference>
<dbReference type="RefSeq" id="WP_141786968.1">
    <property type="nucleotide sequence ID" value="NZ_BAAAKX010000003.1"/>
</dbReference>
<dbReference type="OrthoDB" id="9797538at2"/>
<dbReference type="EMBL" id="VFOQ01000001">
    <property type="protein sequence ID" value="TQL58887.1"/>
    <property type="molecule type" value="Genomic_DNA"/>
</dbReference>
<dbReference type="AlphaFoldDB" id="A0A542ZEZ7"/>
<dbReference type="GO" id="GO:0016020">
    <property type="term" value="C:membrane"/>
    <property type="evidence" value="ECO:0007669"/>
    <property type="project" value="TreeGrafter"/>
</dbReference>
<dbReference type="Gene3D" id="3.40.50.720">
    <property type="entry name" value="NAD(P)-binding Rossmann-like Domain"/>
    <property type="match status" value="1"/>
</dbReference>
<dbReference type="InterPro" id="IPR002347">
    <property type="entry name" value="SDR_fam"/>
</dbReference>
<keyword evidence="2" id="KW-0560">Oxidoreductase</keyword>
<evidence type="ECO:0000256" key="1">
    <source>
        <dbReference type="ARBA" id="ARBA00006484"/>
    </source>
</evidence>
<evidence type="ECO:0000313" key="4">
    <source>
        <dbReference type="Proteomes" id="UP000319514"/>
    </source>
</evidence>
<dbReference type="PRINTS" id="PR00081">
    <property type="entry name" value="GDHRDH"/>
</dbReference>